<name>A0ABU4UB36_9GAMM</name>
<evidence type="ECO:0000256" key="8">
    <source>
        <dbReference type="HAMAP-Rule" id="MF_00265"/>
    </source>
</evidence>
<dbReference type="EMBL" id="JAXARY010000003">
    <property type="protein sequence ID" value="MDX8126570.1"/>
    <property type="molecule type" value="Genomic_DNA"/>
</dbReference>
<feature type="binding site" evidence="8">
    <location>
        <position position="8"/>
    </location>
    <ligand>
        <name>Mg(2+)</name>
        <dbReference type="ChEBI" id="CHEBI:18420"/>
    </ligand>
</feature>
<reference evidence="10 11" key="1">
    <citation type="submission" date="2023-11" db="EMBL/GenBank/DDBJ databases">
        <authorList>
            <person name="Ouyang M.-Y."/>
        </authorList>
    </citation>
    <scope>NUCLEOTIDE SEQUENCE [LARGE SCALE GENOMIC DNA]</scope>
    <source>
        <strain evidence="10 11">OY6</strain>
    </source>
</reference>
<dbReference type="PANTHER" id="PTHR33653">
    <property type="entry name" value="RIBONUCLEASE VAPC2"/>
    <property type="match status" value="1"/>
</dbReference>
<evidence type="ECO:0000256" key="4">
    <source>
        <dbReference type="ARBA" id="ARBA00022723"/>
    </source>
</evidence>
<keyword evidence="8" id="KW-0800">Toxin</keyword>
<evidence type="ECO:0000256" key="6">
    <source>
        <dbReference type="ARBA" id="ARBA00022842"/>
    </source>
</evidence>
<dbReference type="Pfam" id="PF01850">
    <property type="entry name" value="PIN"/>
    <property type="match status" value="1"/>
</dbReference>
<dbReference type="SUPFAM" id="SSF88723">
    <property type="entry name" value="PIN domain-like"/>
    <property type="match status" value="1"/>
</dbReference>
<evidence type="ECO:0000256" key="5">
    <source>
        <dbReference type="ARBA" id="ARBA00022801"/>
    </source>
</evidence>
<evidence type="ECO:0000256" key="1">
    <source>
        <dbReference type="ARBA" id="ARBA00001946"/>
    </source>
</evidence>
<dbReference type="InterPro" id="IPR029060">
    <property type="entry name" value="PIN-like_dom_sf"/>
</dbReference>
<dbReference type="EC" id="3.1.-.-" evidence="8"/>
<dbReference type="CDD" id="cd18735">
    <property type="entry name" value="PIN_HiVapC1-like"/>
    <property type="match status" value="1"/>
</dbReference>
<evidence type="ECO:0000256" key="7">
    <source>
        <dbReference type="ARBA" id="ARBA00038093"/>
    </source>
</evidence>
<dbReference type="Proteomes" id="UP001284537">
    <property type="component" value="Unassembled WGS sequence"/>
</dbReference>
<keyword evidence="6 8" id="KW-0460">Magnesium</keyword>
<keyword evidence="5 8" id="KW-0378">Hydrolase</keyword>
<keyword evidence="2 8" id="KW-1277">Toxin-antitoxin system</keyword>
<evidence type="ECO:0000259" key="9">
    <source>
        <dbReference type="Pfam" id="PF01850"/>
    </source>
</evidence>
<gene>
    <name evidence="8" type="primary">vapC</name>
    <name evidence="10" type="ORF">QLH52_04705</name>
</gene>
<keyword evidence="3 8" id="KW-0540">Nuclease</keyword>
<comment type="function">
    <text evidence="8">Toxic component of a toxin-antitoxin (TA) system. An RNase.</text>
</comment>
<comment type="caution">
    <text evidence="10">The sequence shown here is derived from an EMBL/GenBank/DDBJ whole genome shotgun (WGS) entry which is preliminary data.</text>
</comment>
<organism evidence="10 11">
    <name type="scientific">Methylomonas defluvii</name>
    <dbReference type="NCBI Taxonomy" id="3045149"/>
    <lineage>
        <taxon>Bacteria</taxon>
        <taxon>Pseudomonadati</taxon>
        <taxon>Pseudomonadota</taxon>
        <taxon>Gammaproteobacteria</taxon>
        <taxon>Methylococcales</taxon>
        <taxon>Methylococcaceae</taxon>
        <taxon>Methylomonas</taxon>
    </lineage>
</organism>
<accession>A0ABU4UB36</accession>
<comment type="cofactor">
    <cofactor evidence="1 8">
        <name>Mg(2+)</name>
        <dbReference type="ChEBI" id="CHEBI:18420"/>
    </cofactor>
</comment>
<evidence type="ECO:0000256" key="3">
    <source>
        <dbReference type="ARBA" id="ARBA00022722"/>
    </source>
</evidence>
<evidence type="ECO:0000313" key="11">
    <source>
        <dbReference type="Proteomes" id="UP001284537"/>
    </source>
</evidence>
<sequence length="153" mass="17298">MPVRYLLDTNICIYIAKHRPPAVRERFARHSASELAMSVITLGELRVGAEKSQVREHAIATLAELTGLIPVCELPEPAGDHYGQIRAELQKIGQPIGNNDLCLAAHARSQDWILITNNEREYLRVPGLRVENWVKVNIPRQSRGLYVVNRSKR</sequence>
<evidence type="ECO:0000313" key="10">
    <source>
        <dbReference type="EMBL" id="MDX8126570.1"/>
    </source>
</evidence>
<dbReference type="RefSeq" id="WP_319960729.1">
    <property type="nucleotide sequence ID" value="NZ_JAXARY010000003.1"/>
</dbReference>
<protein>
    <recommendedName>
        <fullName evidence="8">Ribonuclease VapC</fullName>
        <shortName evidence="8">RNase VapC</shortName>
        <ecNumber evidence="8">3.1.-.-</ecNumber>
    </recommendedName>
    <alternativeName>
        <fullName evidence="8">Toxin VapC</fullName>
    </alternativeName>
</protein>
<keyword evidence="11" id="KW-1185">Reference proteome</keyword>
<dbReference type="InterPro" id="IPR050556">
    <property type="entry name" value="Type_II_TA_system_RNase"/>
</dbReference>
<dbReference type="PANTHER" id="PTHR33653:SF1">
    <property type="entry name" value="RIBONUCLEASE VAPC2"/>
    <property type="match status" value="1"/>
</dbReference>
<keyword evidence="4 8" id="KW-0479">Metal-binding</keyword>
<dbReference type="Gene3D" id="3.40.50.1010">
    <property type="entry name" value="5'-nuclease"/>
    <property type="match status" value="1"/>
</dbReference>
<proteinExistence type="inferred from homology"/>
<dbReference type="InterPro" id="IPR002716">
    <property type="entry name" value="PIN_dom"/>
</dbReference>
<feature type="binding site" evidence="8">
    <location>
        <position position="100"/>
    </location>
    <ligand>
        <name>Mg(2+)</name>
        <dbReference type="ChEBI" id="CHEBI:18420"/>
    </ligand>
</feature>
<feature type="domain" description="PIN" evidence="9">
    <location>
        <begin position="5"/>
        <end position="125"/>
    </location>
</feature>
<dbReference type="InterPro" id="IPR022907">
    <property type="entry name" value="VapC_family"/>
</dbReference>
<evidence type="ECO:0000256" key="2">
    <source>
        <dbReference type="ARBA" id="ARBA00022649"/>
    </source>
</evidence>
<dbReference type="HAMAP" id="MF_00265">
    <property type="entry name" value="VapC_Nob1"/>
    <property type="match status" value="1"/>
</dbReference>
<comment type="similarity">
    <text evidence="7 8">Belongs to the PINc/VapC protein family.</text>
</comment>